<gene>
    <name evidence="1" type="ORF">FTRO_0240020</name>
</gene>
<reference evidence="1" key="1">
    <citation type="journal article" date="2015" name="BMC Genomics">
        <title>Comparative genomics of Fructobacillus spp. and Leuconostoc spp. reveals niche-specific evolution of Fructobacillus spp.</title>
        <authorList>
            <person name="Endo A."/>
            <person name="Tanizawa Y."/>
            <person name="Tanaka N."/>
            <person name="Maeno S."/>
            <person name="Kumar H."/>
            <person name="Shiwa Y."/>
            <person name="Okada S."/>
            <person name="Yoshikawa H."/>
            <person name="Dicks L."/>
            <person name="Nakagawa J."/>
            <person name="Arita M."/>
        </authorList>
    </citation>
    <scope>NUCLEOTIDE SEQUENCE [LARGE SCALE GENOMIC DNA]</scope>
    <source>
        <strain evidence="1">F214-1</strain>
    </source>
</reference>
<accession>A0A3F3H624</accession>
<sequence length="52" mass="5707">MDKEKYIEIIKSQADVISSQSELISTLSELVQSLTDQSTNDVVVSGFSKAED</sequence>
<organism evidence="1">
    <name type="scientific">Fructobacillus tropaeoli</name>
    <dbReference type="NCBI Taxonomy" id="709323"/>
    <lineage>
        <taxon>Bacteria</taxon>
        <taxon>Bacillati</taxon>
        <taxon>Bacillota</taxon>
        <taxon>Bacilli</taxon>
        <taxon>Lactobacillales</taxon>
        <taxon>Lactobacillaceae</taxon>
        <taxon>Fructobacillus</taxon>
    </lineage>
</organism>
<dbReference type="AlphaFoldDB" id="A0A3F3H624"/>
<dbReference type="Proteomes" id="UP000064514">
    <property type="component" value="Unassembled WGS sequence"/>
</dbReference>
<dbReference type="RefSeq" id="WP_158531893.1">
    <property type="nucleotide sequence ID" value="NZ_DF968101.1"/>
</dbReference>
<evidence type="ECO:0000313" key="1">
    <source>
        <dbReference type="EMBL" id="GAP05027.1"/>
    </source>
</evidence>
<dbReference type="EMBL" id="DF968101">
    <property type="protein sequence ID" value="GAP05027.1"/>
    <property type="molecule type" value="Genomic_DNA"/>
</dbReference>
<dbReference type="STRING" id="709323.GCA_001047135_01591"/>
<name>A0A3F3H624_9LACO</name>
<protein>
    <submittedName>
        <fullName evidence="1">Uncharacterized protein</fullName>
    </submittedName>
</protein>
<proteinExistence type="predicted"/>